<dbReference type="AlphaFoldDB" id="A0A0D2F8Q4"/>
<organism evidence="3 4">
    <name type="scientific">Cladophialophora bantiana (strain ATCC 10958 / CBS 173.52 / CDC B-1940 / NIH 8579)</name>
    <name type="common">Xylohypha bantiana</name>
    <dbReference type="NCBI Taxonomy" id="1442370"/>
    <lineage>
        <taxon>Eukaryota</taxon>
        <taxon>Fungi</taxon>
        <taxon>Dikarya</taxon>
        <taxon>Ascomycota</taxon>
        <taxon>Pezizomycotina</taxon>
        <taxon>Eurotiomycetes</taxon>
        <taxon>Chaetothyriomycetidae</taxon>
        <taxon>Chaetothyriales</taxon>
        <taxon>Herpotrichiellaceae</taxon>
        <taxon>Cladophialophora</taxon>
    </lineage>
</organism>
<evidence type="ECO:0008006" key="5">
    <source>
        <dbReference type="Google" id="ProtNLM"/>
    </source>
</evidence>
<evidence type="ECO:0000256" key="2">
    <source>
        <dbReference type="ARBA" id="ARBA00022963"/>
    </source>
</evidence>
<dbReference type="VEuPathDB" id="FungiDB:Z519_00107"/>
<dbReference type="GO" id="GO:0016020">
    <property type="term" value="C:membrane"/>
    <property type="evidence" value="ECO:0007669"/>
    <property type="project" value="TreeGrafter"/>
</dbReference>
<keyword evidence="2" id="KW-0442">Lipid degradation</keyword>
<dbReference type="SUPFAM" id="SSF52151">
    <property type="entry name" value="FabD/lysophospholipase-like"/>
    <property type="match status" value="1"/>
</dbReference>
<dbReference type="Proteomes" id="UP000053789">
    <property type="component" value="Unassembled WGS sequence"/>
</dbReference>
<dbReference type="Gene3D" id="3.40.1090.10">
    <property type="entry name" value="Cytosolic phospholipase A2 catalytic domain"/>
    <property type="match status" value="1"/>
</dbReference>
<sequence length="176" mass="19367">MTDREPRLWIISTEVYSLACGFWAKTSQTSSAIRPTSAATTFFKPIECGRDRVEFIDSGFGHIGHNNPCDHLLHEARKVFLEAEIGCSVSIGTGLTGAIGVEGLTSPTDILKALKEMANQMEAVHTRLAQGYARNPYWRFNEDVTVGELNMDDDKKIKKIAAHTGVSLNHQVSSSK</sequence>
<dbReference type="PANTHER" id="PTHR24185:SF1">
    <property type="entry name" value="CALCIUM-INDEPENDENT PHOSPHOLIPASE A2-GAMMA"/>
    <property type="match status" value="1"/>
</dbReference>
<dbReference type="GeneID" id="27693035"/>
<keyword evidence="2" id="KW-0443">Lipid metabolism</keyword>
<evidence type="ECO:0000256" key="1">
    <source>
        <dbReference type="ARBA" id="ARBA00022801"/>
    </source>
</evidence>
<gene>
    <name evidence="3" type="ORF">Z519_00107</name>
</gene>
<dbReference type="HOGENOM" id="CLU_1524974_0_0_1"/>
<evidence type="ECO:0000313" key="3">
    <source>
        <dbReference type="EMBL" id="KIW98446.1"/>
    </source>
</evidence>
<evidence type="ECO:0000313" key="4">
    <source>
        <dbReference type="Proteomes" id="UP000053789"/>
    </source>
</evidence>
<accession>A0A0D2F8Q4</accession>
<dbReference type="InterPro" id="IPR016035">
    <property type="entry name" value="Acyl_Trfase/lysoPLipase"/>
</dbReference>
<dbReference type="EMBL" id="KN846980">
    <property type="protein sequence ID" value="KIW98446.1"/>
    <property type="molecule type" value="Genomic_DNA"/>
</dbReference>
<dbReference type="GO" id="GO:0047499">
    <property type="term" value="F:calcium-independent phospholipase A2 activity"/>
    <property type="evidence" value="ECO:0007669"/>
    <property type="project" value="TreeGrafter"/>
</dbReference>
<name>A0A0D2F8Q4_CLAB1</name>
<keyword evidence="1" id="KW-0378">Hydrolase</keyword>
<keyword evidence="4" id="KW-1185">Reference proteome</keyword>
<dbReference type="GO" id="GO:0016042">
    <property type="term" value="P:lipid catabolic process"/>
    <property type="evidence" value="ECO:0007669"/>
    <property type="project" value="UniProtKB-KW"/>
</dbReference>
<reference evidence="3" key="1">
    <citation type="submission" date="2015-01" db="EMBL/GenBank/DDBJ databases">
        <title>The Genome Sequence of Cladophialophora bantiana CBS 173.52.</title>
        <authorList>
            <consortium name="The Broad Institute Genomics Platform"/>
            <person name="Cuomo C."/>
            <person name="de Hoog S."/>
            <person name="Gorbushina A."/>
            <person name="Stielow B."/>
            <person name="Teixiera M."/>
            <person name="Abouelleil A."/>
            <person name="Chapman S.B."/>
            <person name="Priest M."/>
            <person name="Young S.K."/>
            <person name="Wortman J."/>
            <person name="Nusbaum C."/>
            <person name="Birren B."/>
        </authorList>
    </citation>
    <scope>NUCLEOTIDE SEQUENCE [LARGE SCALE GENOMIC DNA]</scope>
    <source>
        <strain evidence="3">CBS 173.52</strain>
    </source>
</reference>
<dbReference type="GO" id="GO:0019369">
    <property type="term" value="P:arachidonate metabolic process"/>
    <property type="evidence" value="ECO:0007669"/>
    <property type="project" value="TreeGrafter"/>
</dbReference>
<protein>
    <recommendedName>
        <fullName evidence="5">PNPLA domain-containing protein</fullName>
    </recommendedName>
</protein>
<dbReference type="RefSeq" id="XP_016625115.1">
    <property type="nucleotide sequence ID" value="XM_016757866.1"/>
</dbReference>
<proteinExistence type="predicted"/>
<dbReference type="OrthoDB" id="5986190at2759"/>
<dbReference type="PANTHER" id="PTHR24185">
    <property type="entry name" value="CALCIUM-INDEPENDENT PHOSPHOLIPASE A2-GAMMA"/>
    <property type="match status" value="1"/>
</dbReference>